<reference evidence="1 2" key="1">
    <citation type="journal article" date="2024" name="G3 (Bethesda)">
        <title>Genome assembly of Hibiscus sabdariffa L. provides insights into metabolisms of medicinal natural products.</title>
        <authorList>
            <person name="Kim T."/>
        </authorList>
    </citation>
    <scope>NUCLEOTIDE SEQUENCE [LARGE SCALE GENOMIC DNA]</scope>
    <source>
        <strain evidence="1">TK-2024</strain>
        <tissue evidence="1">Old leaves</tissue>
    </source>
</reference>
<dbReference type="EMBL" id="JBBPBN010000017">
    <property type="protein sequence ID" value="KAK9020250.1"/>
    <property type="molecule type" value="Genomic_DNA"/>
</dbReference>
<sequence length="79" mass="8834">MTSLIDWDPQSFEVADVAFKRSPPPFPNRGVKSAARRVDSFLIEVAHPLPTRVLSEPDERMRDLILRGVAHFPIGVPAL</sequence>
<evidence type="ECO:0000313" key="1">
    <source>
        <dbReference type="EMBL" id="KAK9020250.1"/>
    </source>
</evidence>
<evidence type="ECO:0000313" key="2">
    <source>
        <dbReference type="Proteomes" id="UP001396334"/>
    </source>
</evidence>
<comment type="caution">
    <text evidence="1">The sequence shown here is derived from an EMBL/GenBank/DDBJ whole genome shotgun (WGS) entry which is preliminary data.</text>
</comment>
<gene>
    <name evidence="1" type="ORF">V6N11_054740</name>
</gene>
<dbReference type="Proteomes" id="UP001396334">
    <property type="component" value="Unassembled WGS sequence"/>
</dbReference>
<name>A0ABR2S4R0_9ROSI</name>
<proteinExistence type="predicted"/>
<protein>
    <submittedName>
        <fullName evidence="1">Uncharacterized protein</fullName>
    </submittedName>
</protein>
<organism evidence="1 2">
    <name type="scientific">Hibiscus sabdariffa</name>
    <name type="common">roselle</name>
    <dbReference type="NCBI Taxonomy" id="183260"/>
    <lineage>
        <taxon>Eukaryota</taxon>
        <taxon>Viridiplantae</taxon>
        <taxon>Streptophyta</taxon>
        <taxon>Embryophyta</taxon>
        <taxon>Tracheophyta</taxon>
        <taxon>Spermatophyta</taxon>
        <taxon>Magnoliopsida</taxon>
        <taxon>eudicotyledons</taxon>
        <taxon>Gunneridae</taxon>
        <taxon>Pentapetalae</taxon>
        <taxon>rosids</taxon>
        <taxon>malvids</taxon>
        <taxon>Malvales</taxon>
        <taxon>Malvaceae</taxon>
        <taxon>Malvoideae</taxon>
        <taxon>Hibiscus</taxon>
    </lineage>
</organism>
<accession>A0ABR2S4R0</accession>
<keyword evidence="2" id="KW-1185">Reference proteome</keyword>